<name>A0A914GY13_GLORO</name>
<feature type="region of interest" description="Disordered" evidence="1">
    <location>
        <begin position="67"/>
        <end position="107"/>
    </location>
</feature>
<feature type="compositionally biased region" description="Polar residues" evidence="1">
    <location>
        <begin position="79"/>
        <end position="90"/>
    </location>
</feature>
<organism evidence="2 3">
    <name type="scientific">Globodera rostochiensis</name>
    <name type="common">Golden nematode worm</name>
    <name type="synonym">Heterodera rostochiensis</name>
    <dbReference type="NCBI Taxonomy" id="31243"/>
    <lineage>
        <taxon>Eukaryota</taxon>
        <taxon>Metazoa</taxon>
        <taxon>Ecdysozoa</taxon>
        <taxon>Nematoda</taxon>
        <taxon>Chromadorea</taxon>
        <taxon>Rhabditida</taxon>
        <taxon>Tylenchina</taxon>
        <taxon>Tylenchomorpha</taxon>
        <taxon>Tylenchoidea</taxon>
        <taxon>Heteroderidae</taxon>
        <taxon>Heteroderinae</taxon>
        <taxon>Globodera</taxon>
    </lineage>
</organism>
<evidence type="ECO:0000313" key="3">
    <source>
        <dbReference type="WBParaSite" id="Gr19_v10_g1225.t1"/>
    </source>
</evidence>
<evidence type="ECO:0000256" key="1">
    <source>
        <dbReference type="SAM" id="MobiDB-lite"/>
    </source>
</evidence>
<accession>A0A914GY13</accession>
<evidence type="ECO:0000313" key="2">
    <source>
        <dbReference type="Proteomes" id="UP000887572"/>
    </source>
</evidence>
<dbReference type="AlphaFoldDB" id="A0A914GY13"/>
<feature type="compositionally biased region" description="Basic and acidic residues" evidence="1">
    <location>
        <begin position="91"/>
        <end position="104"/>
    </location>
</feature>
<proteinExistence type="predicted"/>
<protein>
    <submittedName>
        <fullName evidence="3">Uncharacterized protein</fullName>
    </submittedName>
</protein>
<reference evidence="3" key="1">
    <citation type="submission" date="2022-11" db="UniProtKB">
        <authorList>
            <consortium name="WormBaseParasite"/>
        </authorList>
    </citation>
    <scope>IDENTIFICATION</scope>
</reference>
<sequence>MANPDPDFPAGDFPAPEGSGKTFRHWDVRHSDIFCSIRHSDIFCTIRHSDRKRWPDSIRNFKANEQISTAARLNHPDSNDSSPVGSDNEYSTDKSATESADRCEPSFLPPRLISVDRLINQKLYVNSSEFA</sequence>
<dbReference type="Proteomes" id="UP000887572">
    <property type="component" value="Unplaced"/>
</dbReference>
<dbReference type="WBParaSite" id="Gr19_v10_g1225.t1">
    <property type="protein sequence ID" value="Gr19_v10_g1225.t1"/>
    <property type="gene ID" value="Gr19_v10_g1225"/>
</dbReference>
<keyword evidence="2" id="KW-1185">Reference proteome</keyword>